<dbReference type="InParanoid" id="A0A1C7N2U2"/>
<organism evidence="3 4">
    <name type="scientific">Choanephora cucurbitarum</name>
    <dbReference type="NCBI Taxonomy" id="101091"/>
    <lineage>
        <taxon>Eukaryota</taxon>
        <taxon>Fungi</taxon>
        <taxon>Fungi incertae sedis</taxon>
        <taxon>Mucoromycota</taxon>
        <taxon>Mucoromycotina</taxon>
        <taxon>Mucoromycetes</taxon>
        <taxon>Mucorales</taxon>
        <taxon>Mucorineae</taxon>
        <taxon>Choanephoraceae</taxon>
        <taxon>Choanephoroideae</taxon>
        <taxon>Choanephora</taxon>
    </lineage>
</organism>
<dbReference type="PANTHER" id="PTHR23022:SF135">
    <property type="entry name" value="SI:DKEY-77F5.3"/>
    <property type="match status" value="1"/>
</dbReference>
<evidence type="ECO:0000259" key="2">
    <source>
        <dbReference type="Pfam" id="PF13358"/>
    </source>
</evidence>
<dbReference type="EMBL" id="LUGH01000664">
    <property type="protein sequence ID" value="OBZ83433.1"/>
    <property type="molecule type" value="Genomic_DNA"/>
</dbReference>
<accession>A0A1C7N2U2</accession>
<keyword evidence="4" id="KW-1185">Reference proteome</keyword>
<evidence type="ECO:0000313" key="4">
    <source>
        <dbReference type="Proteomes" id="UP000093000"/>
    </source>
</evidence>
<evidence type="ECO:0000259" key="1">
    <source>
        <dbReference type="Pfam" id="PF01498"/>
    </source>
</evidence>
<feature type="domain" description="Tc1-like transposase DDE" evidence="2">
    <location>
        <begin position="194"/>
        <end position="291"/>
    </location>
</feature>
<dbReference type="OrthoDB" id="2446457at2759"/>
<gene>
    <name evidence="3" type="primary">tc1a_1</name>
    <name evidence="3" type="ORF">A0J61_08518</name>
</gene>
<dbReference type="PANTHER" id="PTHR23022">
    <property type="entry name" value="TRANSPOSABLE ELEMENT-RELATED"/>
    <property type="match status" value="1"/>
</dbReference>
<dbReference type="InterPro" id="IPR038717">
    <property type="entry name" value="Tc1-like_DDE_dom"/>
</dbReference>
<dbReference type="Pfam" id="PF13358">
    <property type="entry name" value="DDE_3"/>
    <property type="match status" value="1"/>
</dbReference>
<dbReference type="Pfam" id="PF01498">
    <property type="entry name" value="HTH_Tnp_Tc3_2"/>
    <property type="match status" value="1"/>
</dbReference>
<comment type="caution">
    <text evidence="3">The sequence shown here is derived from an EMBL/GenBank/DDBJ whole genome shotgun (WGS) entry which is preliminary data.</text>
</comment>
<reference evidence="3 4" key="1">
    <citation type="submission" date="2016-03" db="EMBL/GenBank/DDBJ databases">
        <title>Choanephora cucurbitarum.</title>
        <authorList>
            <person name="Min B."/>
            <person name="Park H."/>
            <person name="Park J.-H."/>
            <person name="Shin H.-D."/>
            <person name="Choi I.-G."/>
        </authorList>
    </citation>
    <scope>NUCLEOTIDE SEQUENCE [LARGE SCALE GENOMIC DNA]</scope>
    <source>
        <strain evidence="3 4">KUS-F28377</strain>
    </source>
</reference>
<evidence type="ECO:0000313" key="3">
    <source>
        <dbReference type="EMBL" id="OBZ83433.1"/>
    </source>
</evidence>
<proteinExistence type="predicted"/>
<dbReference type="AlphaFoldDB" id="A0A1C7N2U2"/>
<dbReference type="Gene3D" id="3.30.420.10">
    <property type="entry name" value="Ribonuclease H-like superfamily/Ribonuclease H"/>
    <property type="match status" value="1"/>
</dbReference>
<dbReference type="GO" id="GO:0006313">
    <property type="term" value="P:DNA transposition"/>
    <property type="evidence" value="ECO:0007669"/>
    <property type="project" value="InterPro"/>
</dbReference>
<protein>
    <submittedName>
        <fullName evidence="3">Transposable element Tc1 transposase</fullName>
    </submittedName>
</protein>
<name>A0A1C7N2U2_9FUNG</name>
<dbReference type="Proteomes" id="UP000093000">
    <property type="component" value="Unassembled WGS sequence"/>
</dbReference>
<dbReference type="STRING" id="101091.A0A1C7N2U2"/>
<feature type="domain" description="Transposase Tc1-like" evidence="1">
    <location>
        <begin position="72"/>
        <end position="140"/>
    </location>
</feature>
<dbReference type="InterPro" id="IPR002492">
    <property type="entry name" value="Transposase_Tc1-like"/>
</dbReference>
<dbReference type="GO" id="GO:0015074">
    <property type="term" value="P:DNA integration"/>
    <property type="evidence" value="ECO:0007669"/>
    <property type="project" value="InterPro"/>
</dbReference>
<dbReference type="InterPro" id="IPR036397">
    <property type="entry name" value="RNaseH_sf"/>
</dbReference>
<dbReference type="InterPro" id="IPR052338">
    <property type="entry name" value="Transposase_5"/>
</dbReference>
<sequence>MAQRNNIKDKEKLRKSFFVKTTVAQDFGSDTGLVELPLSTVNGIIARINKTDSPLPRPSSGAPKKVDERDMRHLRSIVTKNPFLSFYAIKHELEKFGVNVCRATVIEYLRDMDFNSYYAKKKPALRPKHKQKRLKWAKKHSRFETEGHRGGLRVIRQQGQAYKEVLTVPTNKFGKGSVMLWGGFWRGGVGSLVFVDGSVNSERYIQILADHFQPWLLNLQAKENRTFIFQEDGATCHTAAATRAWKTRHMISGFEFWPAQSPDLNPIEHLWWALESRIESRRHTIQNAAQLKELLLEAWNEISHDLFIRLVDSVDIHGQNHYEFTYLILICDRDCLDQRVADVAGLAIIDRKTSQVFVAAKWFEVARNSNRAYST</sequence>
<dbReference type="GO" id="GO:0003677">
    <property type="term" value="F:DNA binding"/>
    <property type="evidence" value="ECO:0007669"/>
    <property type="project" value="InterPro"/>
</dbReference>